<evidence type="ECO:0000259" key="6">
    <source>
        <dbReference type="Pfam" id="PF02770"/>
    </source>
</evidence>
<dbReference type="Pfam" id="PF02771">
    <property type="entry name" value="Acyl-CoA_dh_N"/>
    <property type="match status" value="1"/>
</dbReference>
<dbReference type="InterPro" id="IPR006089">
    <property type="entry name" value="Acyl-CoA_DH_CS"/>
</dbReference>
<gene>
    <name evidence="8" type="ORF">TDIB3V08_LOCUS4659</name>
</gene>
<dbReference type="InterPro" id="IPR037069">
    <property type="entry name" value="AcylCoA_DH/ox_N_sf"/>
</dbReference>
<dbReference type="InterPro" id="IPR046373">
    <property type="entry name" value="Acyl-CoA_Oxase/DH_mid-dom_sf"/>
</dbReference>
<evidence type="ECO:0000256" key="1">
    <source>
        <dbReference type="ARBA" id="ARBA00001974"/>
    </source>
</evidence>
<feature type="domain" description="Acyl-CoA dehydrogenase/oxidase N-terminal" evidence="7">
    <location>
        <begin position="168"/>
        <end position="256"/>
    </location>
</feature>
<dbReference type="Pfam" id="PF02770">
    <property type="entry name" value="Acyl-CoA_dh_M"/>
    <property type="match status" value="1"/>
</dbReference>
<dbReference type="GO" id="GO:0003995">
    <property type="term" value="F:acyl-CoA dehydrogenase activity"/>
    <property type="evidence" value="ECO:0007669"/>
    <property type="project" value="InterPro"/>
</dbReference>
<evidence type="ECO:0000256" key="2">
    <source>
        <dbReference type="ARBA" id="ARBA00009347"/>
    </source>
</evidence>
<dbReference type="Gene3D" id="2.40.110.10">
    <property type="entry name" value="Butyryl-CoA Dehydrogenase, subunit A, domain 2"/>
    <property type="match status" value="1"/>
</dbReference>
<name>A0A7R8VGX2_TIMDO</name>
<dbReference type="PANTHER" id="PTHR43884">
    <property type="entry name" value="ACYL-COA DEHYDROGENASE"/>
    <property type="match status" value="1"/>
</dbReference>
<dbReference type="Gene3D" id="1.10.540.10">
    <property type="entry name" value="Acyl-CoA dehydrogenase/oxidase, N-terminal domain"/>
    <property type="match status" value="1"/>
</dbReference>
<reference evidence="8" key="1">
    <citation type="submission" date="2020-11" db="EMBL/GenBank/DDBJ databases">
        <authorList>
            <person name="Tran Van P."/>
        </authorList>
    </citation>
    <scope>NUCLEOTIDE SEQUENCE</scope>
</reference>
<proteinExistence type="inferred from homology"/>
<comment type="similarity">
    <text evidence="2">Belongs to the acyl-CoA dehydrogenase family.</text>
</comment>
<evidence type="ECO:0000256" key="4">
    <source>
        <dbReference type="ARBA" id="ARBA00022827"/>
    </source>
</evidence>
<dbReference type="GO" id="GO:0050660">
    <property type="term" value="F:flavin adenine dinucleotide binding"/>
    <property type="evidence" value="ECO:0007669"/>
    <property type="project" value="InterPro"/>
</dbReference>
<dbReference type="InterPro" id="IPR009100">
    <property type="entry name" value="AcylCoA_DH/oxidase_NM_dom_sf"/>
</dbReference>
<protein>
    <recommendedName>
        <fullName evidence="9">Acyl-CoA dehydrogenase</fullName>
    </recommendedName>
</protein>
<dbReference type="InterPro" id="IPR013786">
    <property type="entry name" value="AcylCoA_DH/ox_N"/>
</dbReference>
<evidence type="ECO:0000313" key="8">
    <source>
        <dbReference type="EMBL" id="CAD7198378.1"/>
    </source>
</evidence>
<evidence type="ECO:0000256" key="3">
    <source>
        <dbReference type="ARBA" id="ARBA00022630"/>
    </source>
</evidence>
<evidence type="ECO:0008006" key="9">
    <source>
        <dbReference type="Google" id="ProtNLM"/>
    </source>
</evidence>
<dbReference type="PROSITE" id="PS00072">
    <property type="entry name" value="ACYL_COA_DH_1"/>
    <property type="match status" value="1"/>
</dbReference>
<dbReference type="FunFam" id="2.40.110.10:FF:000006">
    <property type="entry name" value="very long-chain specific acyl-CoA dehydrogenase, mitochondrial"/>
    <property type="match status" value="1"/>
</dbReference>
<dbReference type="PANTHER" id="PTHR43884:SF9">
    <property type="entry name" value="COMPLEX I ASSEMBLY FACTOR ACAD9, MITOCHONDRIAL"/>
    <property type="match status" value="1"/>
</dbReference>
<keyword evidence="4" id="KW-0274">FAD</keyword>
<keyword evidence="3" id="KW-0285">Flavoprotein</keyword>
<dbReference type="SUPFAM" id="SSF56645">
    <property type="entry name" value="Acyl-CoA dehydrogenase NM domain-like"/>
    <property type="match status" value="1"/>
</dbReference>
<accession>A0A7R8VGX2</accession>
<dbReference type="EMBL" id="OA566158">
    <property type="protein sequence ID" value="CAD7198378.1"/>
    <property type="molecule type" value="Genomic_DNA"/>
</dbReference>
<dbReference type="AlphaFoldDB" id="A0A7R8VGX2"/>
<sequence>MSKLGRSEHQVLLHQGKVAPLLDLGRFEVSQVTRLCKPVYPEDQGDLPQWTSKFPEEVLYTQTPYSLARLDCYDCPLPNVISDRLQVLVDIRPVFEAIKIKSPSRPKLTKIKKPPFAKSLFAGEIDPDVMTYPEVLDEDTLKALNERLLTLEDFFAKQALCLPPVDSAAIDSAGCIPPDILEGLKQLDLFGQQIPVEYGGLGLTVTEFARLSEALASDPSIFLLLAAHQLLGLQGLLIAGTEEQKYRYLPRLANGDWVAALCLSESESGSDLTSIKTQATLSEDGDTWVINGSKNWVTNGNIANLYIVFAKTKMEDHKGQIHDRTTAFLVEREFEGVSCGQPDDKLGVRGTSTCERNTDLALILLCLGKEEHGFGTSTAASRKRGTQIWHFYCCFWAKRNTDLTLLMLLLGKEEHRFDTSTAGSGERGTQIWHFYCCFRAKRNTDWALLLFLGKEEHRFGTSPAASGQKETQI</sequence>
<evidence type="ECO:0000259" key="7">
    <source>
        <dbReference type="Pfam" id="PF02771"/>
    </source>
</evidence>
<organism evidence="8">
    <name type="scientific">Timema douglasi</name>
    <name type="common">Walking stick</name>
    <dbReference type="NCBI Taxonomy" id="61478"/>
    <lineage>
        <taxon>Eukaryota</taxon>
        <taxon>Metazoa</taxon>
        <taxon>Ecdysozoa</taxon>
        <taxon>Arthropoda</taxon>
        <taxon>Hexapoda</taxon>
        <taxon>Insecta</taxon>
        <taxon>Pterygota</taxon>
        <taxon>Neoptera</taxon>
        <taxon>Polyneoptera</taxon>
        <taxon>Phasmatodea</taxon>
        <taxon>Timematodea</taxon>
        <taxon>Timematoidea</taxon>
        <taxon>Timematidae</taxon>
        <taxon>Timema</taxon>
    </lineage>
</organism>
<comment type="cofactor">
    <cofactor evidence="1">
        <name>FAD</name>
        <dbReference type="ChEBI" id="CHEBI:57692"/>
    </cofactor>
</comment>
<dbReference type="InterPro" id="IPR006091">
    <property type="entry name" value="Acyl-CoA_Oxase/DH_mid-dom"/>
</dbReference>
<dbReference type="FunFam" id="1.10.540.10:FF:000001">
    <property type="entry name" value="Very long-chain-specific acyl-CoA dehydrogenase, mitochondrial"/>
    <property type="match status" value="1"/>
</dbReference>
<evidence type="ECO:0000256" key="5">
    <source>
        <dbReference type="ARBA" id="ARBA00023002"/>
    </source>
</evidence>
<feature type="domain" description="Acyl-CoA oxidase/dehydrogenase middle" evidence="6">
    <location>
        <begin position="260"/>
        <end position="355"/>
    </location>
</feature>
<keyword evidence="5" id="KW-0560">Oxidoreductase</keyword>